<dbReference type="RefSeq" id="WP_057657058.1">
    <property type="nucleotide sequence ID" value="NZ_LDJL01000002.1"/>
</dbReference>
<dbReference type="PATRIC" id="fig|344882.3.peg.1738"/>
<dbReference type="Proteomes" id="UP000052052">
    <property type="component" value="Unassembled WGS sequence"/>
</dbReference>
<feature type="chain" id="PRO_5006394957" evidence="1">
    <location>
        <begin position="23"/>
        <end position="185"/>
    </location>
</feature>
<dbReference type="STRING" id="344882.ABB29_02655"/>
<dbReference type="EMBL" id="LDJL01000002">
    <property type="protein sequence ID" value="KRG71668.1"/>
    <property type="molecule type" value="Genomic_DNA"/>
</dbReference>
<reference evidence="2 3" key="1">
    <citation type="submission" date="2015-05" db="EMBL/GenBank/DDBJ databases">
        <title>Genome sequencing and analysis of members of genus Stenotrophomonas.</title>
        <authorList>
            <person name="Patil P.P."/>
            <person name="Midha S."/>
            <person name="Patil P.B."/>
        </authorList>
    </citation>
    <scope>NUCLEOTIDE SEQUENCE [LARGE SCALE GENOMIC DNA]</scope>
    <source>
        <strain evidence="2 3">DSM 21858</strain>
    </source>
</reference>
<comment type="caution">
    <text evidence="2">The sequence shown here is derived from an EMBL/GenBank/DDBJ whole genome shotgun (WGS) entry which is preliminary data.</text>
</comment>
<dbReference type="InterPro" id="IPR021557">
    <property type="entry name" value="DUF3016"/>
</dbReference>
<feature type="signal peptide" evidence="1">
    <location>
        <begin position="1"/>
        <end position="22"/>
    </location>
</feature>
<evidence type="ECO:0000313" key="2">
    <source>
        <dbReference type="EMBL" id="KRG71668.1"/>
    </source>
</evidence>
<sequence>MKRLLLVSLVLLGCLASVGAIAKVVKVTDPSLPRALPQTQPVSVQWNDPSEFGEMRYSGNRRESERGTWVKDLAQYMQDKATRYLQPGQQLDITITDITRAGSYLPTGASPNLDTVRVIKDIYPPRISLDFKLSDGNGQVISEGQRKLVDSAFLMGSNSMDTDTLRYEKRMIDDWLRREFGEPKR</sequence>
<evidence type="ECO:0000256" key="1">
    <source>
        <dbReference type="SAM" id="SignalP"/>
    </source>
</evidence>
<gene>
    <name evidence="2" type="ORF">ABB29_02655</name>
</gene>
<keyword evidence="1" id="KW-0732">Signal</keyword>
<protein>
    <submittedName>
        <fullName evidence="2">Membrane protein</fullName>
    </submittedName>
</protein>
<evidence type="ECO:0000313" key="3">
    <source>
        <dbReference type="Proteomes" id="UP000052052"/>
    </source>
</evidence>
<dbReference type="AlphaFoldDB" id="A0A0R0D0Y0"/>
<dbReference type="Pfam" id="PF11454">
    <property type="entry name" value="DUF3016"/>
    <property type="match status" value="1"/>
</dbReference>
<organism evidence="2 3">
    <name type="scientific">Pseudoxanthomonas dokdonensis</name>
    <dbReference type="NCBI Taxonomy" id="344882"/>
    <lineage>
        <taxon>Bacteria</taxon>
        <taxon>Pseudomonadati</taxon>
        <taxon>Pseudomonadota</taxon>
        <taxon>Gammaproteobacteria</taxon>
        <taxon>Lysobacterales</taxon>
        <taxon>Lysobacteraceae</taxon>
        <taxon>Pseudoxanthomonas</taxon>
    </lineage>
</organism>
<proteinExistence type="predicted"/>
<name>A0A0R0D0Y0_9GAMM</name>
<keyword evidence="3" id="KW-1185">Reference proteome</keyword>
<accession>A0A0R0D0Y0</accession>
<dbReference type="OrthoDB" id="195620at2"/>